<protein>
    <recommendedName>
        <fullName evidence="4">Secreted protein</fullName>
    </recommendedName>
</protein>
<dbReference type="AlphaFoldDB" id="A0A9P7YU14"/>
<comment type="caution">
    <text evidence="2">The sequence shown here is derived from an EMBL/GenBank/DDBJ whole genome shotgun (WGS) entry which is preliminary data.</text>
</comment>
<evidence type="ECO:0000256" key="1">
    <source>
        <dbReference type="SAM" id="SignalP"/>
    </source>
</evidence>
<evidence type="ECO:0008006" key="4">
    <source>
        <dbReference type="Google" id="ProtNLM"/>
    </source>
</evidence>
<accession>A0A9P7YU14</accession>
<dbReference type="EMBL" id="MU251356">
    <property type="protein sequence ID" value="KAG9239770.1"/>
    <property type="molecule type" value="Genomic_DNA"/>
</dbReference>
<reference evidence="2" key="1">
    <citation type="journal article" date="2021" name="IMA Fungus">
        <title>Genomic characterization of three marine fungi, including Emericellopsis atlantica sp. nov. with signatures of a generalist lifestyle and marine biomass degradation.</title>
        <authorList>
            <person name="Hagestad O.C."/>
            <person name="Hou L."/>
            <person name="Andersen J.H."/>
            <person name="Hansen E.H."/>
            <person name="Altermark B."/>
            <person name="Li C."/>
            <person name="Kuhnert E."/>
            <person name="Cox R.J."/>
            <person name="Crous P.W."/>
            <person name="Spatafora J.W."/>
            <person name="Lail K."/>
            <person name="Amirebrahimi M."/>
            <person name="Lipzen A."/>
            <person name="Pangilinan J."/>
            <person name="Andreopoulos W."/>
            <person name="Hayes R.D."/>
            <person name="Ng V."/>
            <person name="Grigoriev I.V."/>
            <person name="Jackson S.A."/>
            <person name="Sutton T.D.S."/>
            <person name="Dobson A.D.W."/>
            <person name="Rama T."/>
        </authorList>
    </citation>
    <scope>NUCLEOTIDE SEQUENCE</scope>
    <source>
        <strain evidence="2">TRa018bII</strain>
    </source>
</reference>
<gene>
    <name evidence="2" type="ORF">BJ875DRAFT_2830</name>
</gene>
<evidence type="ECO:0000313" key="3">
    <source>
        <dbReference type="Proteomes" id="UP000824998"/>
    </source>
</evidence>
<feature type="chain" id="PRO_5040304602" description="Secreted protein" evidence="1">
    <location>
        <begin position="22"/>
        <end position="119"/>
    </location>
</feature>
<sequence>MIGVGTTLFISLLVCVGGAWGHTDICIHRGSSFLERERPLQQSCMSPFLNINCMVFGLINKRNPKTLQIHSRMGVYELQPSDAAYREVEGRTTRSVSLTHLLTQQASLLGGVPERVRTV</sequence>
<name>A0A9P7YU14_9HELO</name>
<dbReference type="Proteomes" id="UP000824998">
    <property type="component" value="Unassembled WGS sequence"/>
</dbReference>
<feature type="signal peptide" evidence="1">
    <location>
        <begin position="1"/>
        <end position="21"/>
    </location>
</feature>
<organism evidence="2 3">
    <name type="scientific">Amylocarpus encephaloides</name>
    <dbReference type="NCBI Taxonomy" id="45428"/>
    <lineage>
        <taxon>Eukaryota</taxon>
        <taxon>Fungi</taxon>
        <taxon>Dikarya</taxon>
        <taxon>Ascomycota</taxon>
        <taxon>Pezizomycotina</taxon>
        <taxon>Leotiomycetes</taxon>
        <taxon>Helotiales</taxon>
        <taxon>Helotiales incertae sedis</taxon>
        <taxon>Amylocarpus</taxon>
    </lineage>
</organism>
<keyword evidence="3" id="KW-1185">Reference proteome</keyword>
<evidence type="ECO:0000313" key="2">
    <source>
        <dbReference type="EMBL" id="KAG9239770.1"/>
    </source>
</evidence>
<keyword evidence="1" id="KW-0732">Signal</keyword>
<proteinExistence type="predicted"/>